<accession>A0ABR6X3P7</accession>
<dbReference type="InterPro" id="IPR043129">
    <property type="entry name" value="ATPase_NBD"/>
</dbReference>
<dbReference type="Proteomes" id="UP000648257">
    <property type="component" value="Unassembled WGS sequence"/>
</dbReference>
<comment type="caution">
    <text evidence="1">The sequence shown here is derived from an EMBL/GenBank/DDBJ whole genome shotgun (WGS) entry which is preliminary data.</text>
</comment>
<evidence type="ECO:0000313" key="2">
    <source>
        <dbReference type="Proteomes" id="UP000648257"/>
    </source>
</evidence>
<dbReference type="EMBL" id="JACOFW010000008">
    <property type="protein sequence ID" value="MBC3807575.1"/>
    <property type="molecule type" value="Genomic_DNA"/>
</dbReference>
<sequence>MGLFSNNKKNADIMAIRLGYDGLYSASIRHVANNLPKLEFLSFYPMAKQTWPSLLERLARETPARQNQCLLQLNPAEYQWFALDAMNVPDDELKNAIRWRLKELVDYPIESASFDILRVPGDINNGGRNQSLIAIVATNTHLLQNQTWFANAKLPLTFIDVPEMAQRNISALLEQEGRGLAMLSFDSDGGLLTVTYAGELYLSRRFDVRSQDLSKPDLPERNASYERISLELQRSLDHFDRQHNYITTAKLVLAPLAEDAESLRHYLSTNMYLPVEVLNLASLIQIDHIPDLKSAARQQAFLPVIGAALRQKLGAV</sequence>
<evidence type="ECO:0000313" key="1">
    <source>
        <dbReference type="EMBL" id="MBC3807575.1"/>
    </source>
</evidence>
<dbReference type="Gene3D" id="3.30.1490.300">
    <property type="match status" value="1"/>
</dbReference>
<proteinExistence type="predicted"/>
<keyword evidence="2" id="KW-1185">Reference proteome</keyword>
<organism evidence="1 2">
    <name type="scientific">Undibacterium seohonense</name>
    <dbReference type="NCBI Taxonomy" id="1344950"/>
    <lineage>
        <taxon>Bacteria</taxon>
        <taxon>Pseudomonadati</taxon>
        <taxon>Pseudomonadota</taxon>
        <taxon>Betaproteobacteria</taxon>
        <taxon>Burkholderiales</taxon>
        <taxon>Oxalobacteraceae</taxon>
        <taxon>Undibacterium</taxon>
    </lineage>
</organism>
<dbReference type="Gene3D" id="3.30.420.40">
    <property type="match status" value="2"/>
</dbReference>
<name>A0ABR6X3P7_9BURK</name>
<reference evidence="1 2" key="1">
    <citation type="submission" date="2020-08" db="EMBL/GenBank/DDBJ databases">
        <title>Novel species isolated from subtropical streams in China.</title>
        <authorList>
            <person name="Lu H."/>
        </authorList>
    </citation>
    <scope>NUCLEOTIDE SEQUENCE [LARGE SCALE GENOMIC DNA]</scope>
    <source>
        <strain evidence="1 2">KACC 16656</strain>
    </source>
</reference>
<dbReference type="RefSeq" id="WP_186922657.1">
    <property type="nucleotide sequence ID" value="NZ_JACOFW010000008.1"/>
</dbReference>
<dbReference type="SUPFAM" id="SSF53067">
    <property type="entry name" value="Actin-like ATPase domain"/>
    <property type="match status" value="1"/>
</dbReference>
<gene>
    <name evidence="1" type="ORF">H8K52_09495</name>
</gene>
<protein>
    <submittedName>
        <fullName evidence="1">Agglutinin biogenesis protein MshI</fullName>
    </submittedName>
</protein>